<name>A0A8E2E220_9PEZI</name>
<gene>
    <name evidence="1" type="ORF">K432DRAFT_160736</name>
</gene>
<reference evidence="1 2" key="1">
    <citation type="journal article" date="2016" name="Nat. Commun.">
        <title>Ectomycorrhizal ecology is imprinted in the genome of the dominant symbiotic fungus Cenococcum geophilum.</title>
        <authorList>
            <consortium name="DOE Joint Genome Institute"/>
            <person name="Peter M."/>
            <person name="Kohler A."/>
            <person name="Ohm R.A."/>
            <person name="Kuo A."/>
            <person name="Krutzmann J."/>
            <person name="Morin E."/>
            <person name="Arend M."/>
            <person name="Barry K.W."/>
            <person name="Binder M."/>
            <person name="Choi C."/>
            <person name="Clum A."/>
            <person name="Copeland A."/>
            <person name="Grisel N."/>
            <person name="Haridas S."/>
            <person name="Kipfer T."/>
            <person name="LaButti K."/>
            <person name="Lindquist E."/>
            <person name="Lipzen A."/>
            <person name="Maire R."/>
            <person name="Meier B."/>
            <person name="Mihaltcheva S."/>
            <person name="Molinier V."/>
            <person name="Murat C."/>
            <person name="Poggeler S."/>
            <person name="Quandt C.A."/>
            <person name="Sperisen C."/>
            <person name="Tritt A."/>
            <person name="Tisserant E."/>
            <person name="Crous P.W."/>
            <person name="Henrissat B."/>
            <person name="Nehls U."/>
            <person name="Egli S."/>
            <person name="Spatafora J.W."/>
            <person name="Grigoriev I.V."/>
            <person name="Martin F.M."/>
        </authorList>
    </citation>
    <scope>NUCLEOTIDE SEQUENCE [LARGE SCALE GENOMIC DNA]</scope>
    <source>
        <strain evidence="1 2">CBS 459.81</strain>
    </source>
</reference>
<evidence type="ECO:0000313" key="2">
    <source>
        <dbReference type="Proteomes" id="UP000250266"/>
    </source>
</evidence>
<dbReference type="EMBL" id="KV745266">
    <property type="protein sequence ID" value="OCK75864.1"/>
    <property type="molecule type" value="Genomic_DNA"/>
</dbReference>
<sequence>MPTSRVPGGKRSLPGNCLFNTNAKLFQIPDCSLIAVQKYKLRWLKSNSNTSKQLSCPFAALEPNRPPEHPTPTLAIRRWLPGSPTLITFIENLRVYQSRQPPRPSRCLREQRFTPAVQIISRPQIIYSTVISLIAVEIHARLSSAMTNRQNSRIASYTLITGRFSPNH</sequence>
<organism evidence="1 2">
    <name type="scientific">Lepidopterella palustris CBS 459.81</name>
    <dbReference type="NCBI Taxonomy" id="1314670"/>
    <lineage>
        <taxon>Eukaryota</taxon>
        <taxon>Fungi</taxon>
        <taxon>Dikarya</taxon>
        <taxon>Ascomycota</taxon>
        <taxon>Pezizomycotina</taxon>
        <taxon>Dothideomycetes</taxon>
        <taxon>Pleosporomycetidae</taxon>
        <taxon>Mytilinidiales</taxon>
        <taxon>Argynnaceae</taxon>
        <taxon>Lepidopterella</taxon>
    </lineage>
</organism>
<dbReference type="Proteomes" id="UP000250266">
    <property type="component" value="Unassembled WGS sequence"/>
</dbReference>
<accession>A0A8E2E220</accession>
<protein>
    <submittedName>
        <fullName evidence="1">Uncharacterized protein</fullName>
    </submittedName>
</protein>
<proteinExistence type="predicted"/>
<dbReference type="AlphaFoldDB" id="A0A8E2E220"/>
<keyword evidence="2" id="KW-1185">Reference proteome</keyword>
<evidence type="ECO:0000313" key="1">
    <source>
        <dbReference type="EMBL" id="OCK75864.1"/>
    </source>
</evidence>